<evidence type="ECO:0000313" key="3">
    <source>
        <dbReference type="EMBL" id="KAG0567552.1"/>
    </source>
</evidence>
<evidence type="ECO:0000256" key="2">
    <source>
        <dbReference type="SAM" id="MobiDB-lite"/>
    </source>
</evidence>
<feature type="compositionally biased region" description="Low complexity" evidence="2">
    <location>
        <begin position="29"/>
        <end position="48"/>
    </location>
</feature>
<dbReference type="EMBL" id="CM026428">
    <property type="protein sequence ID" value="KAG0567552.1"/>
    <property type="molecule type" value="Genomic_DNA"/>
</dbReference>
<evidence type="ECO:0000256" key="1">
    <source>
        <dbReference type="SAM" id="Coils"/>
    </source>
</evidence>
<organism evidence="3 4">
    <name type="scientific">Ceratodon purpureus</name>
    <name type="common">Fire moss</name>
    <name type="synonym">Dicranum purpureum</name>
    <dbReference type="NCBI Taxonomy" id="3225"/>
    <lineage>
        <taxon>Eukaryota</taxon>
        <taxon>Viridiplantae</taxon>
        <taxon>Streptophyta</taxon>
        <taxon>Embryophyta</taxon>
        <taxon>Bryophyta</taxon>
        <taxon>Bryophytina</taxon>
        <taxon>Bryopsida</taxon>
        <taxon>Dicranidae</taxon>
        <taxon>Pseudoditrichales</taxon>
        <taxon>Ditrichaceae</taxon>
        <taxon>Ceratodon</taxon>
    </lineage>
</organism>
<proteinExistence type="predicted"/>
<sequence>MATETESWECVEECTPRSESEDSCGIIVSDSASRSASRLGSRGSNGRSRGSHPDRLYINMAERMEQRKQRRQELEMRYECARKQQEEEKRVKEELKLTLEKLQRKATAEQNRAAQRRQKQLEREAQQRRELFRQQRELASLHSFRRVLLHFGLRPWYRFLVQCRRNVKTAELNYDHFLMKRTLKWLHTRSIEGRSSSKQRARSLALCAQGFQDRWRLRYFWLYWLEGRRGDHLHQQFLLKRACKALREIFEYRRKLDQIGDERNRFRLLSGSWSKWTLHVRKEKSAELLKYLEIEQIASLHWQRVTYVRILKAWKDGMEVVRYEKERTQHKAETWTKIHFWLGEHNEQNTGKIDKVEPHRSKQ</sequence>
<keyword evidence="1" id="KW-0175">Coiled coil</keyword>
<feature type="coiled-coil region" evidence="1">
    <location>
        <begin position="57"/>
        <end position="134"/>
    </location>
</feature>
<gene>
    <name evidence="3" type="ORF">KC19_7G142600</name>
</gene>
<keyword evidence="4" id="KW-1185">Reference proteome</keyword>
<name>A0A8T0HEV0_CERPU</name>
<evidence type="ECO:0000313" key="4">
    <source>
        <dbReference type="Proteomes" id="UP000822688"/>
    </source>
</evidence>
<accession>A0A8T0HEV0</accession>
<protein>
    <submittedName>
        <fullName evidence="3">Uncharacterized protein</fullName>
    </submittedName>
</protein>
<feature type="region of interest" description="Disordered" evidence="2">
    <location>
        <begin position="1"/>
        <end position="56"/>
    </location>
</feature>
<feature type="compositionally biased region" description="Acidic residues" evidence="2">
    <location>
        <begin position="1"/>
        <end position="12"/>
    </location>
</feature>
<dbReference type="AlphaFoldDB" id="A0A8T0HEV0"/>
<dbReference type="Proteomes" id="UP000822688">
    <property type="component" value="Chromosome 7"/>
</dbReference>
<reference evidence="3" key="1">
    <citation type="submission" date="2020-06" db="EMBL/GenBank/DDBJ databases">
        <title>WGS assembly of Ceratodon purpureus strain R40.</title>
        <authorList>
            <person name="Carey S.B."/>
            <person name="Jenkins J."/>
            <person name="Shu S."/>
            <person name="Lovell J.T."/>
            <person name="Sreedasyam A."/>
            <person name="Maumus F."/>
            <person name="Tiley G.P."/>
            <person name="Fernandez-Pozo N."/>
            <person name="Barry K."/>
            <person name="Chen C."/>
            <person name="Wang M."/>
            <person name="Lipzen A."/>
            <person name="Daum C."/>
            <person name="Saski C.A."/>
            <person name="Payton A.C."/>
            <person name="Mcbreen J.C."/>
            <person name="Conrad R.E."/>
            <person name="Kollar L.M."/>
            <person name="Olsson S."/>
            <person name="Huttunen S."/>
            <person name="Landis J.B."/>
            <person name="Wickett N.J."/>
            <person name="Johnson M.G."/>
            <person name="Rensing S.A."/>
            <person name="Grimwood J."/>
            <person name="Schmutz J."/>
            <person name="Mcdaniel S.F."/>
        </authorList>
    </citation>
    <scope>NUCLEOTIDE SEQUENCE</scope>
    <source>
        <strain evidence="3">R40</strain>
    </source>
</reference>
<comment type="caution">
    <text evidence="3">The sequence shown here is derived from an EMBL/GenBank/DDBJ whole genome shotgun (WGS) entry which is preliminary data.</text>
</comment>